<feature type="compositionally biased region" description="Basic and acidic residues" evidence="1">
    <location>
        <begin position="41"/>
        <end position="60"/>
    </location>
</feature>
<sequence>MSITPEQQATLNRIAARMQDFATLAAGDRDRLATRQAEATAARREHRQAMRERKQDRRALEASTGPVWFVPTDPVPARSTRPVRPIHFTPTGR</sequence>
<organism evidence="2 3">
    <name type="scientific">Corynebacterium variabile</name>
    <dbReference type="NCBI Taxonomy" id="1727"/>
    <lineage>
        <taxon>Bacteria</taxon>
        <taxon>Bacillati</taxon>
        <taxon>Actinomycetota</taxon>
        <taxon>Actinomycetes</taxon>
        <taxon>Mycobacteriales</taxon>
        <taxon>Corynebacteriaceae</taxon>
        <taxon>Corynebacterium</taxon>
    </lineage>
</organism>
<dbReference type="AlphaFoldDB" id="A0A0X2NNP2"/>
<proteinExistence type="predicted"/>
<dbReference type="RefSeq" id="WP_176702246.1">
    <property type="nucleotide sequence ID" value="NZ_FAUH01000018.1"/>
</dbReference>
<keyword evidence="3" id="KW-1185">Reference proteome</keyword>
<evidence type="ECO:0000313" key="2">
    <source>
        <dbReference type="EMBL" id="CUU67112.1"/>
    </source>
</evidence>
<protein>
    <submittedName>
        <fullName evidence="2">Uncharacterized protein</fullName>
    </submittedName>
</protein>
<dbReference type="EMBL" id="FAUH01000018">
    <property type="protein sequence ID" value="CUU67112.1"/>
    <property type="molecule type" value="Genomic_DNA"/>
</dbReference>
<reference evidence="3" key="1">
    <citation type="submission" date="2015-11" db="EMBL/GenBank/DDBJ databases">
        <authorList>
            <person name="Dugat-Bony E."/>
        </authorList>
    </citation>
    <scope>NUCLEOTIDE SEQUENCE [LARGE SCALE GENOMIC DNA]</scope>
    <source>
        <strain evidence="3">Mu292</strain>
    </source>
</reference>
<evidence type="ECO:0000313" key="3">
    <source>
        <dbReference type="Proteomes" id="UP000182498"/>
    </source>
</evidence>
<accession>A0A0X2NNP2</accession>
<name>A0A0X2NNP2_9CORY</name>
<feature type="region of interest" description="Disordered" evidence="1">
    <location>
        <begin position="30"/>
        <end position="93"/>
    </location>
</feature>
<gene>
    <name evidence="2" type="ORF">CVAR292_02466</name>
</gene>
<dbReference type="Proteomes" id="UP000182498">
    <property type="component" value="Unassembled WGS sequence"/>
</dbReference>
<evidence type="ECO:0000256" key="1">
    <source>
        <dbReference type="SAM" id="MobiDB-lite"/>
    </source>
</evidence>